<dbReference type="GO" id="GO:0016747">
    <property type="term" value="F:acyltransferase activity, transferring groups other than amino-acyl groups"/>
    <property type="evidence" value="ECO:0007669"/>
    <property type="project" value="InterPro"/>
</dbReference>
<dbReference type="PANTHER" id="PTHR43415:SF3">
    <property type="entry name" value="GNAT-FAMILY ACETYLTRANSFERASE"/>
    <property type="match status" value="1"/>
</dbReference>
<dbReference type="Pfam" id="PF13302">
    <property type="entry name" value="Acetyltransf_3"/>
    <property type="match status" value="1"/>
</dbReference>
<dbReference type="SUPFAM" id="SSF55729">
    <property type="entry name" value="Acyl-CoA N-acyltransferases (Nat)"/>
    <property type="match status" value="1"/>
</dbReference>
<dbReference type="EMBL" id="PZZP01000001">
    <property type="protein sequence ID" value="PTM58034.1"/>
    <property type="molecule type" value="Genomic_DNA"/>
</dbReference>
<evidence type="ECO:0000259" key="1">
    <source>
        <dbReference type="PROSITE" id="PS51186"/>
    </source>
</evidence>
<keyword evidence="2" id="KW-0808">Transferase</keyword>
<evidence type="ECO:0000313" key="3">
    <source>
        <dbReference type="Proteomes" id="UP000241639"/>
    </source>
</evidence>
<reference evidence="2 3" key="1">
    <citation type="submission" date="2018-04" db="EMBL/GenBank/DDBJ databases">
        <title>Genomic Encyclopedia of Archaeal and Bacterial Type Strains, Phase II (KMG-II): from individual species to whole genera.</title>
        <authorList>
            <person name="Goeker M."/>
        </authorList>
    </citation>
    <scope>NUCLEOTIDE SEQUENCE [LARGE SCALE GENOMIC DNA]</scope>
    <source>
        <strain evidence="2 3">DSM 45169</strain>
    </source>
</reference>
<keyword evidence="3" id="KW-1185">Reference proteome</keyword>
<dbReference type="Gene3D" id="3.40.630.30">
    <property type="match status" value="1"/>
</dbReference>
<dbReference type="InterPro" id="IPR016181">
    <property type="entry name" value="Acyl_CoA_acyltransferase"/>
</dbReference>
<dbReference type="PANTHER" id="PTHR43415">
    <property type="entry name" value="SPERMIDINE N(1)-ACETYLTRANSFERASE"/>
    <property type="match status" value="1"/>
</dbReference>
<proteinExistence type="predicted"/>
<dbReference type="InterPro" id="IPR000182">
    <property type="entry name" value="GNAT_dom"/>
</dbReference>
<gene>
    <name evidence="2" type="ORF">C8J48_0606</name>
</gene>
<dbReference type="AlphaFoldDB" id="A0A2T4Z832"/>
<feature type="domain" description="N-acetyltransferase" evidence="1">
    <location>
        <begin position="14"/>
        <end position="177"/>
    </location>
</feature>
<dbReference type="PROSITE" id="PS51186">
    <property type="entry name" value="GNAT"/>
    <property type="match status" value="1"/>
</dbReference>
<organism evidence="2 3">
    <name type="scientific">Desmospora activa DSM 45169</name>
    <dbReference type="NCBI Taxonomy" id="1121389"/>
    <lineage>
        <taxon>Bacteria</taxon>
        <taxon>Bacillati</taxon>
        <taxon>Bacillota</taxon>
        <taxon>Bacilli</taxon>
        <taxon>Bacillales</taxon>
        <taxon>Thermoactinomycetaceae</taxon>
        <taxon>Desmospora</taxon>
    </lineage>
</organism>
<name>A0A2T4Z832_9BACL</name>
<dbReference type="RefSeq" id="WP_245891051.1">
    <property type="nucleotide sequence ID" value="NZ_PZZP01000001.1"/>
</dbReference>
<sequence>MSGNPIKLLEGKRVYLRPPEQQDAETVYRSLHNREGRRLTGQNRVFSRQFVTEWLEKVVRDPDRRFLVIVSQEDDTLLGDVELNDIDWYHRSANIRVELVDEQIYGRGYGTEALGLMLDHGFGILNLHRIHLEVYTFNARAIQVYEKLGFQREGIKREALFYNHVYHDVIQMGILAREWRTNKEI</sequence>
<accession>A0A2T4Z832</accession>
<comment type="caution">
    <text evidence="2">The sequence shown here is derived from an EMBL/GenBank/DDBJ whole genome shotgun (WGS) entry which is preliminary data.</text>
</comment>
<protein>
    <submittedName>
        <fullName evidence="2">RimJ/RimL family protein N-acetyltransferase</fullName>
    </submittedName>
</protein>
<dbReference type="Proteomes" id="UP000241639">
    <property type="component" value="Unassembled WGS sequence"/>
</dbReference>
<evidence type="ECO:0000313" key="2">
    <source>
        <dbReference type="EMBL" id="PTM58034.1"/>
    </source>
</evidence>